<feature type="domain" description="Glycoside hydrolase family 5" evidence="4">
    <location>
        <begin position="276"/>
        <end position="441"/>
    </location>
</feature>
<evidence type="ECO:0000313" key="7">
    <source>
        <dbReference type="Proteomes" id="UP001597229"/>
    </source>
</evidence>
<dbReference type="InterPro" id="IPR003305">
    <property type="entry name" value="CenC_carb-bd"/>
</dbReference>
<keyword evidence="1 3" id="KW-0378">Hydrolase</keyword>
<dbReference type="InterPro" id="IPR017853">
    <property type="entry name" value="GH"/>
</dbReference>
<dbReference type="RefSeq" id="WP_367921242.1">
    <property type="nucleotide sequence ID" value="NZ_BAABAC010000040.1"/>
</dbReference>
<gene>
    <name evidence="6" type="ORF">ACFQ3F_19665</name>
</gene>
<dbReference type="Pfam" id="PF00150">
    <property type="entry name" value="Cellulase"/>
    <property type="match status" value="1"/>
</dbReference>
<evidence type="ECO:0000256" key="2">
    <source>
        <dbReference type="ARBA" id="ARBA00023295"/>
    </source>
</evidence>
<protein>
    <submittedName>
        <fullName evidence="6">Cellulase family glycosylhydrolase</fullName>
    </submittedName>
</protein>
<dbReference type="Proteomes" id="UP001597229">
    <property type="component" value="Unassembled WGS sequence"/>
</dbReference>
<dbReference type="EMBL" id="JBHTLX010000023">
    <property type="protein sequence ID" value="MFD1250025.1"/>
    <property type="molecule type" value="Genomic_DNA"/>
</dbReference>
<dbReference type="Gene3D" id="2.60.120.260">
    <property type="entry name" value="Galactose-binding domain-like"/>
    <property type="match status" value="1"/>
</dbReference>
<evidence type="ECO:0000256" key="1">
    <source>
        <dbReference type="ARBA" id="ARBA00022801"/>
    </source>
</evidence>
<evidence type="ECO:0000259" key="4">
    <source>
        <dbReference type="Pfam" id="PF00150"/>
    </source>
</evidence>
<evidence type="ECO:0000259" key="5">
    <source>
        <dbReference type="Pfam" id="PF02018"/>
    </source>
</evidence>
<dbReference type="InterPro" id="IPR008979">
    <property type="entry name" value="Galactose-bd-like_sf"/>
</dbReference>
<dbReference type="InterPro" id="IPR001547">
    <property type="entry name" value="Glyco_hydro_5"/>
</dbReference>
<name>A0ABW3W630_9ACTN</name>
<dbReference type="SUPFAM" id="SSF51445">
    <property type="entry name" value="(Trans)glycosidases"/>
    <property type="match status" value="1"/>
</dbReference>
<sequence>MPPAQSSRPASDSFPVGSFESHLDGFSAVKGSRVSISRTGLGRNNSRAMVLRSTGKGPAATVSKHRFAGSHAAGTKYVVSAWVRTKGARKVGLRVREVAAAKAVQTRTVQVATKPGAWTRVKLAVTTTKRDSSLALRFRTPQITPTDRILVDDLSVVAARKPVAGSPVSGSAGTTGGTVSTPTGTAGTMSNGCTVSARGIPSCGTFVGAAHGSNTDPATLESQLGHKLAVHRTYYTSTGVASAVKMATSDLAAGRLPWISFKLPYNWTDMANGKGDAWVKDLAQKFSALHGPVWLAFHHEPEGDGDIQEWRRMQEHLAPIVRATAPNVGYTVILMGYHEFYGAAQYSLANIWPHTKIDVAGFDIYQQYGVVKNGVTTTKWTDFNAYYQKISTWAKSVGVAWGLGETGVTDKGIVDRPTEIANDVNLMKQYGGIAYSYFDSGLNSVAPWTLGTTAKKNAYAKVLAGSPMLP</sequence>
<comment type="caution">
    <text evidence="6">The sequence shown here is derived from an EMBL/GenBank/DDBJ whole genome shotgun (WGS) entry which is preliminary data.</text>
</comment>
<evidence type="ECO:0000313" key="6">
    <source>
        <dbReference type="EMBL" id="MFD1250025.1"/>
    </source>
</evidence>
<dbReference type="Pfam" id="PF02018">
    <property type="entry name" value="CBM_4_9"/>
    <property type="match status" value="1"/>
</dbReference>
<accession>A0ABW3W630</accession>
<organism evidence="6 7">
    <name type="scientific">Nocardioides ginsengisoli</name>
    <dbReference type="NCBI Taxonomy" id="363868"/>
    <lineage>
        <taxon>Bacteria</taxon>
        <taxon>Bacillati</taxon>
        <taxon>Actinomycetota</taxon>
        <taxon>Actinomycetes</taxon>
        <taxon>Propionibacteriales</taxon>
        <taxon>Nocardioidaceae</taxon>
        <taxon>Nocardioides</taxon>
    </lineage>
</organism>
<keyword evidence="7" id="KW-1185">Reference proteome</keyword>
<comment type="similarity">
    <text evidence="3">Belongs to the glycosyl hydrolase 5 (cellulase A) family.</text>
</comment>
<dbReference type="Gene3D" id="3.20.20.80">
    <property type="entry name" value="Glycosidases"/>
    <property type="match status" value="1"/>
</dbReference>
<evidence type="ECO:0000256" key="3">
    <source>
        <dbReference type="RuleBase" id="RU361153"/>
    </source>
</evidence>
<keyword evidence="2 3" id="KW-0326">Glycosidase</keyword>
<proteinExistence type="inferred from homology"/>
<reference evidence="7" key="1">
    <citation type="journal article" date="2019" name="Int. J. Syst. Evol. Microbiol.">
        <title>The Global Catalogue of Microorganisms (GCM) 10K type strain sequencing project: providing services to taxonomists for standard genome sequencing and annotation.</title>
        <authorList>
            <consortium name="The Broad Institute Genomics Platform"/>
            <consortium name="The Broad Institute Genome Sequencing Center for Infectious Disease"/>
            <person name="Wu L."/>
            <person name="Ma J."/>
        </authorList>
    </citation>
    <scope>NUCLEOTIDE SEQUENCE [LARGE SCALE GENOMIC DNA]</scope>
    <source>
        <strain evidence="7">CCUG 52478</strain>
    </source>
</reference>
<dbReference type="SUPFAM" id="SSF49785">
    <property type="entry name" value="Galactose-binding domain-like"/>
    <property type="match status" value="1"/>
</dbReference>
<feature type="domain" description="CBM-cenC" evidence="5">
    <location>
        <begin position="17"/>
        <end position="141"/>
    </location>
</feature>